<feature type="compositionally biased region" description="Low complexity" evidence="1">
    <location>
        <begin position="233"/>
        <end position="253"/>
    </location>
</feature>
<feature type="compositionally biased region" description="Polar residues" evidence="1">
    <location>
        <begin position="116"/>
        <end position="125"/>
    </location>
</feature>
<name>A0A2T6ZWA4_TUBBO</name>
<gene>
    <name evidence="2" type="ORF">B9Z19DRAFT_1080999</name>
</gene>
<evidence type="ECO:0000313" key="2">
    <source>
        <dbReference type="EMBL" id="PUU79771.1"/>
    </source>
</evidence>
<feature type="compositionally biased region" description="Polar residues" evidence="1">
    <location>
        <begin position="135"/>
        <end position="148"/>
    </location>
</feature>
<accession>A0A2T6ZWA4</accession>
<feature type="region of interest" description="Disordered" evidence="1">
    <location>
        <begin position="1"/>
        <end position="90"/>
    </location>
</feature>
<feature type="region of interest" description="Disordered" evidence="1">
    <location>
        <begin position="371"/>
        <end position="510"/>
    </location>
</feature>
<feature type="compositionally biased region" description="Polar residues" evidence="1">
    <location>
        <begin position="200"/>
        <end position="218"/>
    </location>
</feature>
<dbReference type="AlphaFoldDB" id="A0A2T6ZWA4"/>
<protein>
    <submittedName>
        <fullName evidence="2">Uncharacterized protein</fullName>
    </submittedName>
</protein>
<feature type="compositionally biased region" description="Basic and acidic residues" evidence="1">
    <location>
        <begin position="410"/>
        <end position="419"/>
    </location>
</feature>
<feature type="compositionally biased region" description="Basic and acidic residues" evidence="1">
    <location>
        <begin position="492"/>
        <end position="510"/>
    </location>
</feature>
<proteinExistence type="predicted"/>
<feature type="compositionally biased region" description="Low complexity" evidence="1">
    <location>
        <begin position="14"/>
        <end position="24"/>
    </location>
</feature>
<evidence type="ECO:0000313" key="3">
    <source>
        <dbReference type="Proteomes" id="UP000244722"/>
    </source>
</evidence>
<feature type="region of interest" description="Disordered" evidence="1">
    <location>
        <begin position="281"/>
        <end position="300"/>
    </location>
</feature>
<sequence>MDSGSPSRKHPRSDAFASAAASLAPPNKRRRTTVLCNPVPQNLLNGVSPYAKYNRNASSQTPAGTSSASGLTSAKQSDTHSITSSTGRSRLAEQVRSFAPKPLMSPFAARAALKNKSSGASTLRHTASAAGPSGRASNGSYSRPSSRAGSVVSAMSPPAPRPMSVIGGGLFTPAKPVATPTRRIHHPDFSFDNKPPPSSFRFTANDSRANTPTAQSPGIASRAHTPVRREPTRGSPSVSFSSRASPAARRASPTENKARADSILGFFSSSLDKARQALAGNRADRLEEKRQKEKEAIRKQMEEDERIKRAEIFERELEREENEMREEMERIEERKRIKEQEEIEKRQEKEERAAEAQFISSVKHRSQEVQLGFGGANGGPSFVTEDTIPDTIYTDHNTQGSHYGVTSTFRDGHPAHDSSQELLSRPGWPLGVTIDDSSDKMPQSPLLQRGLALRMERGNDREEDSTWEPEAKIPQQPQDNVISLDSDDDDDSNRNSEQETLRHVPYDFPL</sequence>
<reference evidence="2 3" key="1">
    <citation type="submission" date="2017-04" db="EMBL/GenBank/DDBJ databases">
        <title>Draft genome sequence of Tuber borchii Vittad., a whitish edible truffle.</title>
        <authorList>
            <consortium name="DOE Joint Genome Institute"/>
            <person name="Murat C."/>
            <person name="Kuo A."/>
            <person name="Barry K.W."/>
            <person name="Clum A."/>
            <person name="Dockter R.B."/>
            <person name="Fauchery L."/>
            <person name="Iotti M."/>
            <person name="Kohler A."/>
            <person name="Labutti K."/>
            <person name="Lindquist E.A."/>
            <person name="Lipzen A."/>
            <person name="Ohm R.A."/>
            <person name="Wang M."/>
            <person name="Grigoriev I.V."/>
            <person name="Zambonelli A."/>
            <person name="Martin F.M."/>
        </authorList>
    </citation>
    <scope>NUCLEOTIDE SEQUENCE [LARGE SCALE GENOMIC DNA]</scope>
    <source>
        <strain evidence="2 3">Tbo3840</strain>
    </source>
</reference>
<feature type="compositionally biased region" description="Polar residues" evidence="1">
    <location>
        <begin position="394"/>
        <end position="409"/>
    </location>
</feature>
<feature type="compositionally biased region" description="Basic and acidic residues" evidence="1">
    <location>
        <begin position="282"/>
        <end position="300"/>
    </location>
</feature>
<dbReference type="OrthoDB" id="5393983at2759"/>
<dbReference type="EMBL" id="NESQ01000083">
    <property type="protein sequence ID" value="PUU79771.1"/>
    <property type="molecule type" value="Genomic_DNA"/>
</dbReference>
<feature type="region of interest" description="Disordered" evidence="1">
    <location>
        <begin position="116"/>
        <end position="160"/>
    </location>
</feature>
<comment type="caution">
    <text evidence="2">The sequence shown here is derived from an EMBL/GenBank/DDBJ whole genome shotgun (WGS) entry which is preliminary data.</text>
</comment>
<dbReference type="Proteomes" id="UP000244722">
    <property type="component" value="Unassembled WGS sequence"/>
</dbReference>
<feature type="compositionally biased region" description="Polar residues" evidence="1">
    <location>
        <begin position="75"/>
        <end position="88"/>
    </location>
</feature>
<feature type="compositionally biased region" description="Low complexity" evidence="1">
    <location>
        <begin position="63"/>
        <end position="74"/>
    </location>
</feature>
<evidence type="ECO:0000256" key="1">
    <source>
        <dbReference type="SAM" id="MobiDB-lite"/>
    </source>
</evidence>
<keyword evidence="3" id="KW-1185">Reference proteome</keyword>
<organism evidence="2 3">
    <name type="scientific">Tuber borchii</name>
    <name type="common">White truffle</name>
    <dbReference type="NCBI Taxonomy" id="42251"/>
    <lineage>
        <taxon>Eukaryota</taxon>
        <taxon>Fungi</taxon>
        <taxon>Dikarya</taxon>
        <taxon>Ascomycota</taxon>
        <taxon>Pezizomycotina</taxon>
        <taxon>Pezizomycetes</taxon>
        <taxon>Pezizales</taxon>
        <taxon>Tuberaceae</taxon>
        <taxon>Tuber</taxon>
    </lineage>
</organism>
<feature type="region of interest" description="Disordered" evidence="1">
    <location>
        <begin position="174"/>
        <end position="257"/>
    </location>
</feature>